<organism evidence="14 15">
    <name type="scientific">Occultella aeris</name>
    <dbReference type="NCBI Taxonomy" id="2761496"/>
    <lineage>
        <taxon>Bacteria</taxon>
        <taxon>Bacillati</taxon>
        <taxon>Actinomycetota</taxon>
        <taxon>Actinomycetes</taxon>
        <taxon>Micrococcales</taxon>
        <taxon>Ruaniaceae</taxon>
        <taxon>Occultella</taxon>
    </lineage>
</organism>
<dbReference type="InterPro" id="IPR005493">
    <property type="entry name" value="RraA/RraA-like"/>
</dbReference>
<evidence type="ECO:0000256" key="8">
    <source>
        <dbReference type="ARBA" id="ARBA00025046"/>
    </source>
</evidence>
<dbReference type="InterPro" id="IPR036704">
    <property type="entry name" value="RraA/RraA-like_sf"/>
</dbReference>
<protein>
    <recommendedName>
        <fullName evidence="7">Putative 4-hydroxy-4-methyl-2-oxoglutarate aldolase</fullName>
        <ecNumber evidence="6">4.1.1.112</ecNumber>
        <ecNumber evidence="5">4.1.3.17</ecNumber>
    </recommendedName>
    <alternativeName>
        <fullName evidence="11">Oxaloacetate decarboxylase</fullName>
    </alternativeName>
    <alternativeName>
        <fullName evidence="9">Regulator of ribonuclease activity homolog</fullName>
    </alternativeName>
    <alternativeName>
        <fullName evidence="10">RraA-like protein</fullName>
    </alternativeName>
</protein>
<name>A0A7M4DRJ0_9MICO</name>
<dbReference type="EC" id="4.1.3.17" evidence="5"/>
<dbReference type="EMBL" id="CACRYJ010000067">
    <property type="protein sequence ID" value="VZO40084.1"/>
    <property type="molecule type" value="Genomic_DNA"/>
</dbReference>
<keyword evidence="14" id="KW-0456">Lyase</keyword>
<evidence type="ECO:0000256" key="12">
    <source>
        <dbReference type="ARBA" id="ARBA00047973"/>
    </source>
</evidence>
<dbReference type="GO" id="GO:0008948">
    <property type="term" value="F:oxaloacetate decarboxylase activity"/>
    <property type="evidence" value="ECO:0007669"/>
    <property type="project" value="UniProtKB-EC"/>
</dbReference>
<evidence type="ECO:0000256" key="5">
    <source>
        <dbReference type="ARBA" id="ARBA00012213"/>
    </source>
</evidence>
<dbReference type="PANTHER" id="PTHR33254:SF4">
    <property type="entry name" value="4-HYDROXY-4-METHYL-2-OXOGLUTARATE ALDOLASE 3-RELATED"/>
    <property type="match status" value="1"/>
</dbReference>
<evidence type="ECO:0000256" key="9">
    <source>
        <dbReference type="ARBA" id="ARBA00029596"/>
    </source>
</evidence>
<dbReference type="Pfam" id="PF03737">
    <property type="entry name" value="RraA-like"/>
    <property type="match status" value="1"/>
</dbReference>
<comment type="function">
    <text evidence="8">Catalyzes the aldol cleavage of 4-hydroxy-4-methyl-2-oxoglutarate (HMG) into 2 molecules of pyruvate. Also contains a secondary oxaloacetate (OAA) decarboxylase activity due to the common pyruvate enolate transition state formed following C-C bond cleavage in the retro-aldol and decarboxylation reactions.</text>
</comment>
<dbReference type="Gene3D" id="3.50.30.40">
    <property type="entry name" value="Ribonuclease E inhibitor RraA/RraA-like"/>
    <property type="match status" value="1"/>
</dbReference>
<comment type="cofactor">
    <cofactor evidence="13">
        <name>Mg(2+)</name>
        <dbReference type="ChEBI" id="CHEBI:18420"/>
    </cofactor>
</comment>
<evidence type="ECO:0000256" key="1">
    <source>
        <dbReference type="ARBA" id="ARBA00001342"/>
    </source>
</evidence>
<comment type="cofactor">
    <cofactor evidence="2">
        <name>a divalent metal cation</name>
        <dbReference type="ChEBI" id="CHEBI:60240"/>
    </cofactor>
</comment>
<keyword evidence="13" id="KW-0479">Metal-binding</keyword>
<proteinExistence type="inferred from homology"/>
<dbReference type="PANTHER" id="PTHR33254">
    <property type="entry name" value="4-HYDROXY-4-METHYL-2-OXOGLUTARATE ALDOLASE 3-RELATED"/>
    <property type="match status" value="1"/>
</dbReference>
<evidence type="ECO:0000313" key="15">
    <source>
        <dbReference type="Proteomes" id="UP000419743"/>
    </source>
</evidence>
<evidence type="ECO:0000256" key="7">
    <source>
        <dbReference type="ARBA" id="ARBA00016549"/>
    </source>
</evidence>
<evidence type="ECO:0000313" key="14">
    <source>
        <dbReference type="EMBL" id="VZO40084.1"/>
    </source>
</evidence>
<comment type="catalytic activity">
    <reaction evidence="12">
        <text>oxaloacetate + H(+) = pyruvate + CO2</text>
        <dbReference type="Rhea" id="RHEA:15641"/>
        <dbReference type="ChEBI" id="CHEBI:15361"/>
        <dbReference type="ChEBI" id="CHEBI:15378"/>
        <dbReference type="ChEBI" id="CHEBI:16452"/>
        <dbReference type="ChEBI" id="CHEBI:16526"/>
        <dbReference type="EC" id="4.1.1.112"/>
    </reaction>
</comment>
<comment type="similarity">
    <text evidence="3">Belongs to the class II aldolase/RraA-like family.</text>
</comment>
<comment type="subunit">
    <text evidence="4">Homotrimer.</text>
</comment>
<evidence type="ECO:0000256" key="4">
    <source>
        <dbReference type="ARBA" id="ARBA00011233"/>
    </source>
</evidence>
<reference evidence="14 15" key="1">
    <citation type="submission" date="2019-11" db="EMBL/GenBank/DDBJ databases">
        <authorList>
            <person name="Criscuolo A."/>
        </authorList>
    </citation>
    <scope>NUCLEOTIDE SEQUENCE [LARGE SCALE GENOMIC DNA]</scope>
    <source>
        <strain evidence="14">CIP111667</strain>
    </source>
</reference>
<comment type="caution">
    <text evidence="14">The sequence shown here is derived from an EMBL/GenBank/DDBJ whole genome shotgun (WGS) entry which is preliminary data.</text>
</comment>
<dbReference type="CDD" id="cd16841">
    <property type="entry name" value="RraA_family"/>
    <property type="match status" value="1"/>
</dbReference>
<evidence type="ECO:0000256" key="10">
    <source>
        <dbReference type="ARBA" id="ARBA00030169"/>
    </source>
</evidence>
<dbReference type="AlphaFoldDB" id="A0A7M4DRJ0"/>
<dbReference type="RefSeq" id="WP_197522801.1">
    <property type="nucleotide sequence ID" value="NZ_CACRYJ010000067.1"/>
</dbReference>
<keyword evidence="13" id="KW-0460">Magnesium</keyword>
<evidence type="ECO:0000256" key="2">
    <source>
        <dbReference type="ARBA" id="ARBA00001968"/>
    </source>
</evidence>
<keyword evidence="15" id="KW-1185">Reference proteome</keyword>
<evidence type="ECO:0000256" key="3">
    <source>
        <dbReference type="ARBA" id="ARBA00008621"/>
    </source>
</evidence>
<dbReference type="SUPFAM" id="SSF89562">
    <property type="entry name" value="RraA-like"/>
    <property type="match status" value="1"/>
</dbReference>
<feature type="binding site" evidence="13">
    <location>
        <position position="151"/>
    </location>
    <ligand>
        <name>substrate</name>
    </ligand>
</feature>
<dbReference type="GO" id="GO:0046872">
    <property type="term" value="F:metal ion binding"/>
    <property type="evidence" value="ECO:0007669"/>
    <property type="project" value="UniProtKB-KW"/>
</dbReference>
<evidence type="ECO:0000256" key="6">
    <source>
        <dbReference type="ARBA" id="ARBA00012947"/>
    </source>
</evidence>
<gene>
    <name evidence="14" type="primary">proA_3</name>
    <name evidence="14" type="ORF">HALOF300_04785</name>
</gene>
<evidence type="ECO:0000256" key="13">
    <source>
        <dbReference type="PIRSR" id="PIRSR605493-1"/>
    </source>
</evidence>
<accession>A0A7M4DRJ0</accession>
<dbReference type="Proteomes" id="UP000419743">
    <property type="component" value="Unassembled WGS sequence"/>
</dbReference>
<evidence type="ECO:0000256" key="11">
    <source>
        <dbReference type="ARBA" id="ARBA00032305"/>
    </source>
</evidence>
<dbReference type="GO" id="GO:0047443">
    <property type="term" value="F:4-hydroxy-4-methyl-2-oxoglutarate aldolase activity"/>
    <property type="evidence" value="ECO:0007669"/>
    <property type="project" value="UniProtKB-EC"/>
</dbReference>
<feature type="binding site" evidence="13">
    <location>
        <position position="152"/>
    </location>
    <ligand>
        <name>Mg(2+)</name>
        <dbReference type="ChEBI" id="CHEBI:18420"/>
    </ligand>
</feature>
<dbReference type="EC" id="4.1.1.112" evidence="6"/>
<sequence>MLAFITTNVTLWCTHHNYDDEVIAMNPYEYALPVPELIERYRRTYSGAVYDILDEMGYPHQALATELKPVKDHWVIAGPAFTLKGIPDPTGDPSLRERRIHMFEAMKAAGVPIVDVRDTSFDNQAAHYGEMNATVGAANGVVGAVVDGGSRDTRFLVDRDFPVFCRYLTPVEAVKRWSYYDWQITVGLRGALTSVVPVSPGDFILGDLDGVVVIPKDLTVEVLERTEELVQREDEVRAEFLASPDPVAVYRKHGRL</sequence>
<comment type="catalytic activity">
    <reaction evidence="1">
        <text>4-hydroxy-4-methyl-2-oxoglutarate = 2 pyruvate</text>
        <dbReference type="Rhea" id="RHEA:22748"/>
        <dbReference type="ChEBI" id="CHEBI:15361"/>
        <dbReference type="ChEBI" id="CHEBI:58276"/>
        <dbReference type="EC" id="4.1.3.17"/>
    </reaction>
</comment>